<dbReference type="EMBL" id="MHCI01000008">
    <property type="protein sequence ID" value="OGY16928.1"/>
    <property type="molecule type" value="Genomic_DNA"/>
</dbReference>
<evidence type="ECO:0000256" key="1">
    <source>
        <dbReference type="PROSITE-ProRule" id="PRU00409"/>
    </source>
</evidence>
<keyword evidence="1" id="KW-0067">ATP-binding</keyword>
<dbReference type="GO" id="GO:0046872">
    <property type="term" value="F:metal ion binding"/>
    <property type="evidence" value="ECO:0007669"/>
    <property type="project" value="InterPro"/>
</dbReference>
<evidence type="ECO:0000259" key="2">
    <source>
        <dbReference type="PROSITE" id="PS50975"/>
    </source>
</evidence>
<dbReference type="AlphaFoldDB" id="A0A1G1VNF2"/>
<dbReference type="GO" id="GO:0005737">
    <property type="term" value="C:cytoplasm"/>
    <property type="evidence" value="ECO:0007669"/>
    <property type="project" value="TreeGrafter"/>
</dbReference>
<evidence type="ECO:0000313" key="3">
    <source>
        <dbReference type="EMBL" id="OGY16928.1"/>
    </source>
</evidence>
<accession>A0A1G1VNF2</accession>
<evidence type="ECO:0000313" key="4">
    <source>
        <dbReference type="Proteomes" id="UP000179069"/>
    </source>
</evidence>
<dbReference type="PANTHER" id="PTHR21621:SF0">
    <property type="entry name" value="BETA-CITRYLGLUTAMATE SYNTHASE B-RELATED"/>
    <property type="match status" value="1"/>
</dbReference>
<gene>
    <name evidence="3" type="ORF">A2785_02215</name>
</gene>
<dbReference type="Gene3D" id="3.30.470.20">
    <property type="entry name" value="ATP-grasp fold, B domain"/>
    <property type="match status" value="2"/>
</dbReference>
<sequence>MELDHIENTNSRILVETASRLGIKVTLLNKQKMKLKLSKGGKTHVVTKKSFGLNPSRAIELTRDKGRTTQLLKENGIPTPRSVSLARLSELNLDALPPFPLVVKPSQGQKGHDVYVGIKDEETLNDVLRTLSRTSDNVIIQEYIRGDDLRFFVLNGKVIGASRRHPPEVTGNGNMSIKELILNHNQKLLEKRTVSRLARPKLYAKAGRRMQNRILNWPRVSWHLKNQGLSLKSVLPKGKTIKLYPIANFQAGGTVQTLPHSKIHPSVIKLAEKTALLTGLIVCGIDMIVADIHHSELTRPGPVSGKNAVVLEVNSDPSLRLHEWPNHGRPQPVCRMLLQYIFGEK</sequence>
<organism evidence="3 4">
    <name type="scientific">Candidatus Chisholmbacteria bacterium RIFCSPHIGHO2_01_FULL_49_18</name>
    <dbReference type="NCBI Taxonomy" id="1797590"/>
    <lineage>
        <taxon>Bacteria</taxon>
        <taxon>Candidatus Chisholmiibacteriota</taxon>
    </lineage>
</organism>
<dbReference type="PANTHER" id="PTHR21621">
    <property type="entry name" value="RIBOSOMAL PROTEIN S6 MODIFICATION PROTEIN"/>
    <property type="match status" value="1"/>
</dbReference>
<feature type="domain" description="ATP-grasp" evidence="2">
    <location>
        <begin position="69"/>
        <end position="342"/>
    </location>
</feature>
<dbReference type="GO" id="GO:0018169">
    <property type="term" value="F:ribosomal S6-glutamic acid ligase activity"/>
    <property type="evidence" value="ECO:0007669"/>
    <property type="project" value="TreeGrafter"/>
</dbReference>
<dbReference type="GO" id="GO:0009432">
    <property type="term" value="P:SOS response"/>
    <property type="evidence" value="ECO:0007669"/>
    <property type="project" value="TreeGrafter"/>
</dbReference>
<dbReference type="SUPFAM" id="SSF56059">
    <property type="entry name" value="Glutathione synthetase ATP-binding domain-like"/>
    <property type="match status" value="1"/>
</dbReference>
<proteinExistence type="predicted"/>
<dbReference type="GO" id="GO:0005524">
    <property type="term" value="F:ATP binding"/>
    <property type="evidence" value="ECO:0007669"/>
    <property type="project" value="UniProtKB-UniRule"/>
</dbReference>
<dbReference type="PROSITE" id="PS50975">
    <property type="entry name" value="ATP_GRASP"/>
    <property type="match status" value="1"/>
</dbReference>
<name>A0A1G1VNF2_9BACT</name>
<reference evidence="3 4" key="1">
    <citation type="journal article" date="2016" name="Nat. Commun.">
        <title>Thousands of microbial genomes shed light on interconnected biogeochemical processes in an aquifer system.</title>
        <authorList>
            <person name="Anantharaman K."/>
            <person name="Brown C.T."/>
            <person name="Hug L.A."/>
            <person name="Sharon I."/>
            <person name="Castelle C.J."/>
            <person name="Probst A.J."/>
            <person name="Thomas B.C."/>
            <person name="Singh A."/>
            <person name="Wilkins M.J."/>
            <person name="Karaoz U."/>
            <person name="Brodie E.L."/>
            <person name="Williams K.H."/>
            <person name="Hubbard S.S."/>
            <person name="Banfield J.F."/>
        </authorList>
    </citation>
    <scope>NUCLEOTIDE SEQUENCE [LARGE SCALE GENOMIC DNA]</scope>
</reference>
<keyword evidence="1" id="KW-0547">Nucleotide-binding</keyword>
<dbReference type="Proteomes" id="UP000179069">
    <property type="component" value="Unassembled WGS sequence"/>
</dbReference>
<dbReference type="Pfam" id="PF08443">
    <property type="entry name" value="RimK"/>
    <property type="match status" value="1"/>
</dbReference>
<dbReference type="InterPro" id="IPR011761">
    <property type="entry name" value="ATP-grasp"/>
</dbReference>
<dbReference type="InterPro" id="IPR013651">
    <property type="entry name" value="ATP-grasp_RimK-type"/>
</dbReference>
<comment type="caution">
    <text evidence="3">The sequence shown here is derived from an EMBL/GenBank/DDBJ whole genome shotgun (WGS) entry which is preliminary data.</text>
</comment>
<protein>
    <recommendedName>
        <fullName evidence="2">ATP-grasp domain-containing protein</fullName>
    </recommendedName>
</protein>